<protein>
    <recommendedName>
        <fullName evidence="4">Xylanolytic transcriptional activator regulatory domain-containing protein</fullName>
    </recommendedName>
</protein>
<evidence type="ECO:0000313" key="5">
    <source>
        <dbReference type="EMBL" id="KZP33656.1"/>
    </source>
</evidence>
<dbReference type="Pfam" id="PF04082">
    <property type="entry name" value="Fungal_trans"/>
    <property type="match status" value="1"/>
</dbReference>
<dbReference type="InterPro" id="IPR007219">
    <property type="entry name" value="XnlR_reg_dom"/>
</dbReference>
<comment type="subcellular location">
    <subcellularLocation>
        <location evidence="1">Nucleus</location>
    </subcellularLocation>
</comment>
<name>A0A166WDU9_9AGAM</name>
<dbReference type="CDD" id="cd12148">
    <property type="entry name" value="fungal_TF_MHR"/>
    <property type="match status" value="1"/>
</dbReference>
<evidence type="ECO:0000259" key="4">
    <source>
        <dbReference type="SMART" id="SM00906"/>
    </source>
</evidence>
<evidence type="ECO:0000256" key="1">
    <source>
        <dbReference type="ARBA" id="ARBA00004123"/>
    </source>
</evidence>
<dbReference type="EMBL" id="KV417482">
    <property type="protein sequence ID" value="KZP33656.1"/>
    <property type="molecule type" value="Genomic_DNA"/>
</dbReference>
<dbReference type="PANTHER" id="PTHR31001:SF56">
    <property type="entry name" value="ZN(2)-C6 FUNGAL-TYPE DOMAIN-CONTAINING PROTEIN"/>
    <property type="match status" value="1"/>
</dbReference>
<feature type="region of interest" description="Disordered" evidence="3">
    <location>
        <begin position="629"/>
        <end position="653"/>
    </location>
</feature>
<dbReference type="PANTHER" id="PTHR31001">
    <property type="entry name" value="UNCHARACTERIZED TRANSCRIPTIONAL REGULATORY PROTEIN"/>
    <property type="match status" value="1"/>
</dbReference>
<dbReference type="GO" id="GO:0003677">
    <property type="term" value="F:DNA binding"/>
    <property type="evidence" value="ECO:0007669"/>
    <property type="project" value="InterPro"/>
</dbReference>
<feature type="compositionally biased region" description="Polar residues" evidence="3">
    <location>
        <begin position="636"/>
        <end position="647"/>
    </location>
</feature>
<dbReference type="Proteomes" id="UP000076532">
    <property type="component" value="Unassembled WGS sequence"/>
</dbReference>
<gene>
    <name evidence="5" type="ORF">FIBSPDRAFT_1036176</name>
</gene>
<keyword evidence="2" id="KW-0539">Nucleus</keyword>
<dbReference type="GO" id="GO:0006351">
    <property type="term" value="P:DNA-templated transcription"/>
    <property type="evidence" value="ECO:0007669"/>
    <property type="project" value="InterPro"/>
</dbReference>
<dbReference type="STRING" id="436010.A0A166WDU9"/>
<dbReference type="GO" id="GO:0008270">
    <property type="term" value="F:zinc ion binding"/>
    <property type="evidence" value="ECO:0007669"/>
    <property type="project" value="InterPro"/>
</dbReference>
<dbReference type="GO" id="GO:0005634">
    <property type="term" value="C:nucleus"/>
    <property type="evidence" value="ECO:0007669"/>
    <property type="project" value="UniProtKB-SubCell"/>
</dbReference>
<dbReference type="OrthoDB" id="424974at2759"/>
<evidence type="ECO:0000313" key="6">
    <source>
        <dbReference type="Proteomes" id="UP000076532"/>
    </source>
</evidence>
<evidence type="ECO:0000256" key="3">
    <source>
        <dbReference type="SAM" id="MobiDB-lite"/>
    </source>
</evidence>
<dbReference type="SMART" id="SM00906">
    <property type="entry name" value="Fungal_trans"/>
    <property type="match status" value="1"/>
</dbReference>
<sequence length="796" mass="88646">MCRVSKVQNQMRQASRMYTNSNAAHSLPRFLLAGCFPAKPAFAADVVTFAPQVVIFFVDSPDPNLICTTMNQGRWSPRRAPKAKSGFSDMSEKVKAGNVRLKMLQEASHTQSGSHASENLEIYDEGLDGLADAVGLLTIGQGGKATFHGETASSEYLEALAKPDDDDHNWNIRDPVCLGMPPEIIKLFNSFPMGLSNCPYDSSHFTRFLPGVNRALELAEIYYRHVGWMYDPVVQDDLMNSIILPLYASSEYASVDAIHPHRLSVFFTVLASGAFWEDHPTAKVLAHQYHTLARAALSLKSIIREASSASVQALFTIIRFLHFSDANAGEERWLLGGVCVRIAQIIGLQRDCADWGLDKEEIQRRRVIFWEFFVYDLWTSIVAGRPHSINLWQSDCRFPEVVGLGSAPSGAADIRFHAWNFRFSASCVEPSAQHAFSMRSSSYEALMALDTKIREFHVPDHLKCPSHPSETAHTWSSDLGRALDQHSTLMVRESNVLYIHRGYFVQAIRAEPLDPLSHQFGRSVLAAYNSALRLMYGIRGLYTAHRELTSRLWHLWSQNFSACIVLGILVIESPGCSLAQDALKEMEHAVPFYEMATSLCRPPSTMDTLQNLLKRAQESFSAFHFQSPAGRDMSESGKQPSHPTDSTLLGGHSELPGLYTSHRASTSATHPAAAEVTIYENVFQQPMALPHAGTDGALRRDFPLENSEPVAHFPDPFNYMHVGASPSQPPSSRCHTSENTFLESEVYTENPAQYLNYHASAKAAFSVPGEPGFQNQNDLWTEYISNFMHAPSHSRS</sequence>
<dbReference type="InterPro" id="IPR050613">
    <property type="entry name" value="Sec_Metabolite_Reg"/>
</dbReference>
<dbReference type="AlphaFoldDB" id="A0A166WDU9"/>
<feature type="domain" description="Xylanolytic transcriptional activator regulatory" evidence="4">
    <location>
        <begin position="332"/>
        <end position="405"/>
    </location>
</feature>
<proteinExistence type="predicted"/>
<accession>A0A166WDU9</accession>
<evidence type="ECO:0000256" key="2">
    <source>
        <dbReference type="ARBA" id="ARBA00023242"/>
    </source>
</evidence>
<keyword evidence="6" id="KW-1185">Reference proteome</keyword>
<organism evidence="5 6">
    <name type="scientific">Athelia psychrophila</name>
    <dbReference type="NCBI Taxonomy" id="1759441"/>
    <lineage>
        <taxon>Eukaryota</taxon>
        <taxon>Fungi</taxon>
        <taxon>Dikarya</taxon>
        <taxon>Basidiomycota</taxon>
        <taxon>Agaricomycotina</taxon>
        <taxon>Agaricomycetes</taxon>
        <taxon>Agaricomycetidae</taxon>
        <taxon>Atheliales</taxon>
        <taxon>Atheliaceae</taxon>
        <taxon>Athelia</taxon>
    </lineage>
</organism>
<reference evidence="5 6" key="1">
    <citation type="journal article" date="2016" name="Mol. Biol. Evol.">
        <title>Comparative Genomics of Early-Diverging Mushroom-Forming Fungi Provides Insights into the Origins of Lignocellulose Decay Capabilities.</title>
        <authorList>
            <person name="Nagy L.G."/>
            <person name="Riley R."/>
            <person name="Tritt A."/>
            <person name="Adam C."/>
            <person name="Daum C."/>
            <person name="Floudas D."/>
            <person name="Sun H."/>
            <person name="Yadav J.S."/>
            <person name="Pangilinan J."/>
            <person name="Larsson K.H."/>
            <person name="Matsuura K."/>
            <person name="Barry K."/>
            <person name="Labutti K."/>
            <person name="Kuo R."/>
            <person name="Ohm R.A."/>
            <person name="Bhattacharya S.S."/>
            <person name="Shirouzu T."/>
            <person name="Yoshinaga Y."/>
            <person name="Martin F.M."/>
            <person name="Grigoriev I.V."/>
            <person name="Hibbett D.S."/>
        </authorList>
    </citation>
    <scope>NUCLEOTIDE SEQUENCE [LARGE SCALE GENOMIC DNA]</scope>
    <source>
        <strain evidence="5 6">CBS 109695</strain>
    </source>
</reference>